<evidence type="ECO:0000313" key="9">
    <source>
        <dbReference type="Proteomes" id="UP000054350"/>
    </source>
</evidence>
<dbReference type="GO" id="GO:0016020">
    <property type="term" value="C:membrane"/>
    <property type="evidence" value="ECO:0007669"/>
    <property type="project" value="UniProtKB-SubCell"/>
</dbReference>
<feature type="transmembrane region" description="Helical" evidence="7">
    <location>
        <begin position="288"/>
        <end position="309"/>
    </location>
</feature>
<feature type="compositionally biased region" description="Basic residues" evidence="6">
    <location>
        <begin position="1"/>
        <end position="11"/>
    </location>
</feature>
<feature type="transmembrane region" description="Helical" evidence="7">
    <location>
        <begin position="93"/>
        <end position="114"/>
    </location>
</feature>
<feature type="region of interest" description="Disordered" evidence="6">
    <location>
        <begin position="1"/>
        <end position="41"/>
    </location>
</feature>
<organism evidence="8 9">
    <name type="scientific">Allomyces macrogynus (strain ATCC 38327)</name>
    <name type="common">Allomyces javanicus var. macrogynus</name>
    <dbReference type="NCBI Taxonomy" id="578462"/>
    <lineage>
        <taxon>Eukaryota</taxon>
        <taxon>Fungi</taxon>
        <taxon>Fungi incertae sedis</taxon>
        <taxon>Blastocladiomycota</taxon>
        <taxon>Blastocladiomycetes</taxon>
        <taxon>Blastocladiales</taxon>
        <taxon>Blastocladiaceae</taxon>
        <taxon>Allomyces</taxon>
    </lineage>
</organism>
<evidence type="ECO:0000256" key="1">
    <source>
        <dbReference type="ARBA" id="ARBA00004370"/>
    </source>
</evidence>
<dbReference type="InterPro" id="IPR000462">
    <property type="entry name" value="CDP-OH_P_trans"/>
</dbReference>
<keyword evidence="3 5" id="KW-0808">Transferase</keyword>
<dbReference type="GO" id="GO:0008654">
    <property type="term" value="P:phospholipid biosynthetic process"/>
    <property type="evidence" value="ECO:0007669"/>
    <property type="project" value="InterPro"/>
</dbReference>
<dbReference type="PANTHER" id="PTHR10414">
    <property type="entry name" value="ETHANOLAMINEPHOSPHOTRANSFERASE"/>
    <property type="match status" value="1"/>
</dbReference>
<dbReference type="InterPro" id="IPR014472">
    <property type="entry name" value="CHOPT"/>
</dbReference>
<keyword evidence="4 7" id="KW-0472">Membrane</keyword>
<feature type="transmembrane region" description="Helical" evidence="7">
    <location>
        <begin position="120"/>
        <end position="138"/>
    </location>
</feature>
<feature type="compositionally biased region" description="Low complexity" evidence="6">
    <location>
        <begin position="12"/>
        <end position="39"/>
    </location>
</feature>
<dbReference type="EMBL" id="GG745356">
    <property type="protein sequence ID" value="KNE68237.1"/>
    <property type="molecule type" value="Genomic_DNA"/>
</dbReference>
<keyword evidence="7" id="KW-0812">Transmembrane</keyword>
<evidence type="ECO:0000256" key="6">
    <source>
        <dbReference type="SAM" id="MobiDB-lite"/>
    </source>
</evidence>
<comment type="similarity">
    <text evidence="2 5">Belongs to the CDP-alcohol phosphatidyltransferase class-I family.</text>
</comment>
<evidence type="ECO:0000256" key="4">
    <source>
        <dbReference type="ARBA" id="ARBA00023136"/>
    </source>
</evidence>
<dbReference type="GO" id="GO:0016780">
    <property type="term" value="F:phosphotransferase activity, for other substituted phosphate groups"/>
    <property type="evidence" value="ECO:0007669"/>
    <property type="project" value="InterPro"/>
</dbReference>
<feature type="transmembrane region" description="Helical" evidence="7">
    <location>
        <begin position="255"/>
        <end position="276"/>
    </location>
</feature>
<evidence type="ECO:0000313" key="8">
    <source>
        <dbReference type="EMBL" id="KNE68237.1"/>
    </source>
</evidence>
<proteinExistence type="inferred from homology"/>
<dbReference type="Proteomes" id="UP000054350">
    <property type="component" value="Unassembled WGS sequence"/>
</dbReference>
<dbReference type="Pfam" id="PF01066">
    <property type="entry name" value="CDP-OH_P_transf"/>
    <property type="match status" value="1"/>
</dbReference>
<protein>
    <recommendedName>
        <fullName evidence="10">CDP-alcohol phosphatidyltransferase</fullName>
    </recommendedName>
</protein>
<comment type="subcellular location">
    <subcellularLocation>
        <location evidence="1">Membrane</location>
    </subcellularLocation>
</comment>
<feature type="transmembrane region" description="Helical" evidence="7">
    <location>
        <begin position="210"/>
        <end position="235"/>
    </location>
</feature>
<dbReference type="PIRSF" id="PIRSF015665">
    <property type="entry name" value="CHOPT"/>
    <property type="match status" value="1"/>
</dbReference>
<dbReference type="eggNOG" id="KOG2877">
    <property type="taxonomic scope" value="Eukaryota"/>
</dbReference>
<name>A0A0L0T0F8_ALLM3</name>
<evidence type="ECO:0008006" key="10">
    <source>
        <dbReference type="Google" id="ProtNLM"/>
    </source>
</evidence>
<dbReference type="PANTHER" id="PTHR10414:SF37">
    <property type="entry name" value="BB IN A BOXCAR, ISOFORM C"/>
    <property type="match status" value="1"/>
</dbReference>
<evidence type="ECO:0000256" key="5">
    <source>
        <dbReference type="RuleBase" id="RU003750"/>
    </source>
</evidence>
<reference evidence="9" key="2">
    <citation type="submission" date="2009-11" db="EMBL/GenBank/DDBJ databases">
        <title>The Genome Sequence of Allomyces macrogynus strain ATCC 38327.</title>
        <authorList>
            <consortium name="The Broad Institute Genome Sequencing Platform"/>
            <person name="Russ C."/>
            <person name="Cuomo C."/>
            <person name="Shea T."/>
            <person name="Young S.K."/>
            <person name="Zeng Q."/>
            <person name="Koehrsen M."/>
            <person name="Haas B."/>
            <person name="Borodovsky M."/>
            <person name="Guigo R."/>
            <person name="Alvarado L."/>
            <person name="Berlin A."/>
            <person name="Borenstein D."/>
            <person name="Chen Z."/>
            <person name="Engels R."/>
            <person name="Freedman E."/>
            <person name="Gellesch M."/>
            <person name="Goldberg J."/>
            <person name="Griggs A."/>
            <person name="Gujja S."/>
            <person name="Heiman D."/>
            <person name="Hepburn T."/>
            <person name="Howarth C."/>
            <person name="Jen D."/>
            <person name="Larson L."/>
            <person name="Lewis B."/>
            <person name="Mehta T."/>
            <person name="Park D."/>
            <person name="Pearson M."/>
            <person name="Roberts A."/>
            <person name="Saif S."/>
            <person name="Shenoy N."/>
            <person name="Sisk P."/>
            <person name="Stolte C."/>
            <person name="Sykes S."/>
            <person name="Walk T."/>
            <person name="White J."/>
            <person name="Yandava C."/>
            <person name="Burger G."/>
            <person name="Gray M.W."/>
            <person name="Holland P.W.H."/>
            <person name="King N."/>
            <person name="Lang F.B.F."/>
            <person name="Roger A.J."/>
            <person name="Ruiz-Trillo I."/>
            <person name="Lander E."/>
            <person name="Nusbaum C."/>
        </authorList>
    </citation>
    <scope>NUCLEOTIDE SEQUENCE [LARGE SCALE GENOMIC DNA]</scope>
    <source>
        <strain evidence="9">ATCC 38327</strain>
    </source>
</reference>
<dbReference type="InterPro" id="IPR043130">
    <property type="entry name" value="CDP-OH_PTrfase_TM_dom"/>
</dbReference>
<dbReference type="OrthoDB" id="196717at2759"/>
<evidence type="ECO:0000256" key="2">
    <source>
        <dbReference type="ARBA" id="ARBA00010441"/>
    </source>
</evidence>
<feature type="transmembrane region" description="Helical" evidence="7">
    <location>
        <begin position="350"/>
        <end position="373"/>
    </location>
</feature>
<dbReference type="STRING" id="578462.A0A0L0T0F8"/>
<dbReference type="Gene3D" id="1.20.120.1760">
    <property type="match status" value="1"/>
</dbReference>
<accession>A0A0L0T0F8</accession>
<gene>
    <name evidence="8" type="ORF">AMAG_12912</name>
</gene>
<keyword evidence="9" id="KW-1185">Reference proteome</keyword>
<evidence type="ECO:0000256" key="7">
    <source>
        <dbReference type="SAM" id="Phobius"/>
    </source>
</evidence>
<reference evidence="8 9" key="1">
    <citation type="submission" date="2009-11" db="EMBL/GenBank/DDBJ databases">
        <title>Annotation of Allomyces macrogynus ATCC 38327.</title>
        <authorList>
            <consortium name="The Broad Institute Genome Sequencing Platform"/>
            <person name="Russ C."/>
            <person name="Cuomo C."/>
            <person name="Burger G."/>
            <person name="Gray M.W."/>
            <person name="Holland P.W.H."/>
            <person name="King N."/>
            <person name="Lang F.B.F."/>
            <person name="Roger A.J."/>
            <person name="Ruiz-Trillo I."/>
            <person name="Young S.K."/>
            <person name="Zeng Q."/>
            <person name="Gargeya S."/>
            <person name="Fitzgerald M."/>
            <person name="Haas B."/>
            <person name="Abouelleil A."/>
            <person name="Alvarado L."/>
            <person name="Arachchi H.M."/>
            <person name="Berlin A."/>
            <person name="Chapman S.B."/>
            <person name="Gearin G."/>
            <person name="Goldberg J."/>
            <person name="Griggs A."/>
            <person name="Gujja S."/>
            <person name="Hansen M."/>
            <person name="Heiman D."/>
            <person name="Howarth C."/>
            <person name="Larimer J."/>
            <person name="Lui A."/>
            <person name="MacDonald P.J.P."/>
            <person name="McCowen C."/>
            <person name="Montmayeur A."/>
            <person name="Murphy C."/>
            <person name="Neiman D."/>
            <person name="Pearson M."/>
            <person name="Priest M."/>
            <person name="Roberts A."/>
            <person name="Saif S."/>
            <person name="Shea T."/>
            <person name="Sisk P."/>
            <person name="Stolte C."/>
            <person name="Sykes S."/>
            <person name="Wortman J."/>
            <person name="Nusbaum C."/>
            <person name="Birren B."/>
        </authorList>
    </citation>
    <scope>NUCLEOTIDE SEQUENCE [LARGE SCALE GENOMIC DNA]</scope>
    <source>
        <strain evidence="8 9">ATCC 38327</strain>
    </source>
</reference>
<dbReference type="PROSITE" id="PS00379">
    <property type="entry name" value="CDP_ALCOHOL_P_TRANSF"/>
    <property type="match status" value="1"/>
</dbReference>
<sequence length="422" mass="46178">MPSRRRRRTPSRARSTSRPAAAARPASASAPAEPMPSRATPARTTRIIPAHLVSNLRLYKYAGADKSLVSRYILQPYWTALVEWVPMWMAPNLVTLIGFAFIVANVLMTLWWSPDLVTPLPRWCYFVFGLGLFIYQSLDAIDGKQARRTGQSGPLGELFDHGCDALNTTMSVLMVAPALGYGQSPWLLVSLGCTLANFYLTTWEEYHTGVLYLGLISGPVEGILMIVAVLVSTGIFGPSMWHQPLLGLPLTSFDLTMAAGILVIFINLATSIQNVVRATRSLQPITGLAPFLVACATVASWAFASPWLLKEGGNVPLMLWITAWFGHLVGTIILAHVVKDERFPYLASWGNLRMAVLGAAVAVGGYLVGAPLVPRTVEVGYLYVCAAMAWITYARFASRVIADICDELDIWCLTIKHPKKQA</sequence>
<feature type="transmembrane region" description="Helical" evidence="7">
    <location>
        <begin position="379"/>
        <end position="396"/>
    </location>
</feature>
<feature type="transmembrane region" description="Helical" evidence="7">
    <location>
        <begin position="315"/>
        <end position="338"/>
    </location>
</feature>
<dbReference type="InterPro" id="IPR048254">
    <property type="entry name" value="CDP_ALCOHOL_P_TRANSF_CS"/>
</dbReference>
<dbReference type="VEuPathDB" id="FungiDB:AMAG_12912"/>
<evidence type="ECO:0000256" key="3">
    <source>
        <dbReference type="ARBA" id="ARBA00022679"/>
    </source>
</evidence>
<keyword evidence="7" id="KW-1133">Transmembrane helix</keyword>
<dbReference type="AlphaFoldDB" id="A0A0L0T0F8"/>